<organism evidence="2 3">
    <name type="scientific">Acidiphilium rubrum</name>
    <dbReference type="NCBI Taxonomy" id="526"/>
    <lineage>
        <taxon>Bacteria</taxon>
        <taxon>Pseudomonadati</taxon>
        <taxon>Pseudomonadota</taxon>
        <taxon>Alphaproteobacteria</taxon>
        <taxon>Acetobacterales</taxon>
        <taxon>Acidocellaceae</taxon>
        <taxon>Acidiphilium</taxon>
    </lineage>
</organism>
<dbReference type="EMBL" id="FTNE01000018">
    <property type="protein sequence ID" value="SIR19026.1"/>
    <property type="molecule type" value="Genomic_DNA"/>
</dbReference>
<gene>
    <name evidence="2" type="ORF">SAMN05421828_11856</name>
</gene>
<evidence type="ECO:0000256" key="1">
    <source>
        <dbReference type="SAM" id="MobiDB-lite"/>
    </source>
</evidence>
<evidence type="ECO:0008006" key="4">
    <source>
        <dbReference type="Google" id="ProtNLM"/>
    </source>
</evidence>
<feature type="compositionally biased region" description="Basic residues" evidence="1">
    <location>
        <begin position="326"/>
        <end position="337"/>
    </location>
</feature>
<dbReference type="Proteomes" id="UP000186308">
    <property type="component" value="Unassembled WGS sequence"/>
</dbReference>
<evidence type="ECO:0000313" key="2">
    <source>
        <dbReference type="EMBL" id="SIR19026.1"/>
    </source>
</evidence>
<feature type="region of interest" description="Disordered" evidence="1">
    <location>
        <begin position="313"/>
        <end position="348"/>
    </location>
</feature>
<sequence>MAALLQFPVMLAAHADWSVDPRKRWICKARYDGDWRIAAPEPVADSATLLARLAGEAKHAPIALGVDFPLGLPRAYAARAGIPNFAAWLRRLSPDAALFQPCASLDEVSLARPFYPKSSVAGAGQMARLAAALGLSDASALRRAADRQTRHRPAGAAMFWTMGANQCGKAALAAWRDCLIPGFAQAVPIAIWPYEGRFTDLLRPGGIALAETYPAEALVQLGLKLPGSKRRQSDRAALAAPIGAVMTRLGATPTGELAAMMDDGFGAKPDGEDRFDCLLGVLAIIRVIGGASDGIPDDPVIRAVEGWVLGQVDPPLVPPNAATPPRAHRPPRRARRSRPTDPPPGDSG</sequence>
<dbReference type="AlphaFoldDB" id="A0A8G2CM98"/>
<proteinExistence type="predicted"/>
<name>A0A8G2CM98_ACIRU</name>
<accession>A0A8G2CM98</accession>
<evidence type="ECO:0000313" key="3">
    <source>
        <dbReference type="Proteomes" id="UP000186308"/>
    </source>
</evidence>
<dbReference type="RefSeq" id="WP_342667873.1">
    <property type="nucleotide sequence ID" value="NZ_FTNE01000018.1"/>
</dbReference>
<protein>
    <recommendedName>
        <fullName evidence="4">DUF429 domain-containing protein</fullName>
    </recommendedName>
</protein>
<comment type="caution">
    <text evidence="2">The sequence shown here is derived from an EMBL/GenBank/DDBJ whole genome shotgun (WGS) entry which is preliminary data.</text>
</comment>
<keyword evidence="3" id="KW-1185">Reference proteome</keyword>
<reference evidence="2 3" key="1">
    <citation type="submission" date="2017-01" db="EMBL/GenBank/DDBJ databases">
        <authorList>
            <person name="Varghese N."/>
            <person name="Submissions S."/>
        </authorList>
    </citation>
    <scope>NUCLEOTIDE SEQUENCE [LARGE SCALE GENOMIC DNA]</scope>
    <source>
        <strain evidence="2 3">ATCC 35905</strain>
    </source>
</reference>